<organism evidence="1 2">
    <name type="scientific">Bauhinia variegata</name>
    <name type="common">Purple orchid tree</name>
    <name type="synonym">Phanera variegata</name>
    <dbReference type="NCBI Taxonomy" id="167791"/>
    <lineage>
        <taxon>Eukaryota</taxon>
        <taxon>Viridiplantae</taxon>
        <taxon>Streptophyta</taxon>
        <taxon>Embryophyta</taxon>
        <taxon>Tracheophyta</taxon>
        <taxon>Spermatophyta</taxon>
        <taxon>Magnoliopsida</taxon>
        <taxon>eudicotyledons</taxon>
        <taxon>Gunneridae</taxon>
        <taxon>Pentapetalae</taxon>
        <taxon>rosids</taxon>
        <taxon>fabids</taxon>
        <taxon>Fabales</taxon>
        <taxon>Fabaceae</taxon>
        <taxon>Cercidoideae</taxon>
        <taxon>Cercideae</taxon>
        <taxon>Bauhiniinae</taxon>
        <taxon>Bauhinia</taxon>
    </lineage>
</organism>
<reference evidence="1 2" key="1">
    <citation type="journal article" date="2022" name="DNA Res.">
        <title>Chromosomal-level genome assembly of the orchid tree Bauhinia variegata (Leguminosae; Cercidoideae) supports the allotetraploid origin hypothesis of Bauhinia.</title>
        <authorList>
            <person name="Zhong Y."/>
            <person name="Chen Y."/>
            <person name="Zheng D."/>
            <person name="Pang J."/>
            <person name="Liu Y."/>
            <person name="Luo S."/>
            <person name="Meng S."/>
            <person name="Qian L."/>
            <person name="Wei D."/>
            <person name="Dai S."/>
            <person name="Zhou R."/>
        </authorList>
    </citation>
    <scope>NUCLEOTIDE SEQUENCE [LARGE SCALE GENOMIC DNA]</scope>
    <source>
        <strain evidence="1">BV-YZ2020</strain>
    </source>
</reference>
<sequence>MKTILGKVFSTKTVTLSEAAKFLSNFVSSENGASQAINAYLNRASGSFNELKKLHKELQSSHSDKKRKRHRPEASHVSEAIGENPIWKDEIIREKSKNKSRRHQLDSQYTVEDEEKPTRSVVEFSQEPDDVVKYYAGYEDGSEKQKKKKNNPELETGEREDEGKQATKSDQEQDHGGEDNMGMGKGKKHKREKKGKDSTNNISRTNNNNVGAEHQKGVNKLCNGELVDPQESRSKKKKRNEAGSENKINTEEGKREQRTKRKNEQVEDKSEESNKRRKRRKREGDE</sequence>
<name>A0ACB9KE82_BAUVA</name>
<dbReference type="EMBL" id="CM039439">
    <property type="protein sequence ID" value="KAI4295469.1"/>
    <property type="molecule type" value="Genomic_DNA"/>
</dbReference>
<dbReference type="Proteomes" id="UP000828941">
    <property type="component" value="Chromosome 14"/>
</dbReference>
<protein>
    <submittedName>
        <fullName evidence="1">Uncharacterized protein</fullName>
    </submittedName>
</protein>
<evidence type="ECO:0000313" key="1">
    <source>
        <dbReference type="EMBL" id="KAI4295469.1"/>
    </source>
</evidence>
<evidence type="ECO:0000313" key="2">
    <source>
        <dbReference type="Proteomes" id="UP000828941"/>
    </source>
</evidence>
<comment type="caution">
    <text evidence="1">The sequence shown here is derived from an EMBL/GenBank/DDBJ whole genome shotgun (WGS) entry which is preliminary data.</text>
</comment>
<proteinExistence type="predicted"/>
<keyword evidence="2" id="KW-1185">Reference proteome</keyword>
<accession>A0ACB9KE82</accession>
<gene>
    <name evidence="1" type="ORF">L6164_035514</name>
</gene>